<keyword evidence="2" id="KW-0472">Membrane</keyword>
<dbReference type="AlphaFoldDB" id="A0A2D3V0Y9"/>
<feature type="region of interest" description="Disordered" evidence="1">
    <location>
        <begin position="241"/>
        <end position="346"/>
    </location>
</feature>
<feature type="transmembrane region" description="Helical" evidence="2">
    <location>
        <begin position="357"/>
        <end position="381"/>
    </location>
</feature>
<accession>A0A2D3V0Y9</accession>
<keyword evidence="2" id="KW-0812">Transmembrane</keyword>
<organism evidence="3 4">
    <name type="scientific">Ramularia collo-cygni</name>
    <dbReference type="NCBI Taxonomy" id="112498"/>
    <lineage>
        <taxon>Eukaryota</taxon>
        <taxon>Fungi</taxon>
        <taxon>Dikarya</taxon>
        <taxon>Ascomycota</taxon>
        <taxon>Pezizomycotina</taxon>
        <taxon>Dothideomycetes</taxon>
        <taxon>Dothideomycetidae</taxon>
        <taxon>Mycosphaerellales</taxon>
        <taxon>Mycosphaerellaceae</taxon>
        <taxon>Ramularia</taxon>
    </lineage>
</organism>
<dbReference type="RefSeq" id="XP_023624089.1">
    <property type="nucleotide sequence ID" value="XM_023768321.1"/>
</dbReference>
<dbReference type="EMBL" id="FJUY01000003">
    <property type="protein sequence ID" value="CZT17196.1"/>
    <property type="molecule type" value="Genomic_DNA"/>
</dbReference>
<evidence type="ECO:0000313" key="3">
    <source>
        <dbReference type="EMBL" id="CZT17196.1"/>
    </source>
</evidence>
<reference evidence="3 4" key="1">
    <citation type="submission" date="2016-03" db="EMBL/GenBank/DDBJ databases">
        <authorList>
            <person name="Ploux O."/>
        </authorList>
    </citation>
    <scope>NUCLEOTIDE SEQUENCE [LARGE SCALE GENOMIC DNA]</scope>
    <source>
        <strain evidence="3 4">URUG2</strain>
    </source>
</reference>
<evidence type="ECO:0000313" key="4">
    <source>
        <dbReference type="Proteomes" id="UP000225277"/>
    </source>
</evidence>
<feature type="region of interest" description="Disordered" evidence="1">
    <location>
        <begin position="63"/>
        <end position="99"/>
    </location>
</feature>
<keyword evidence="2" id="KW-1133">Transmembrane helix</keyword>
<sequence>MATLYSYYLPYYPYADFYDLVDSWIDVSSQPSSSSLSSIGDEIVTTGLRVQDDPRMKRRRALRPGAPTHLHITRTPSTGTVSSAEEYEESSSESDQVMMSSGEGNALLQGQVESNIPTQSASSEDDDDENKTAINYPHSHAGTTTSFTPLPNAFSHPPAKTPRLSSHPTPGSYFPPSRPGLTSRRSSARYSLPNTSTGRRASCAAQNPLSPSINTAAEHEEILRASLTSLLSVAAAARSLPKGASQRGSSGPRVNPPMSFKLVPESALPTTTTNTQQLQQDEPMFKPTLRRTSTSCSGSSNVPSEHKRRAPQVAPVIIAPRTRSSSGNGRDRKKARLRRSSSTSSEDLLYSQVTPTLFTWVATAGVVVVLSALSFGAGYTVGKEAGRFEGQFGGDVEQVRSCAREAGRSGLGLRRSLARSAVGVV</sequence>
<feature type="region of interest" description="Disordered" evidence="1">
    <location>
        <begin position="115"/>
        <end position="207"/>
    </location>
</feature>
<dbReference type="Proteomes" id="UP000225277">
    <property type="component" value="Unassembled WGS sequence"/>
</dbReference>
<gene>
    <name evidence="3" type="ORF">RCC_03028</name>
</gene>
<evidence type="ECO:0000256" key="2">
    <source>
        <dbReference type="SAM" id="Phobius"/>
    </source>
</evidence>
<proteinExistence type="predicted"/>
<dbReference type="OrthoDB" id="5413188at2759"/>
<feature type="compositionally biased region" description="Low complexity" evidence="1">
    <location>
        <begin position="270"/>
        <end position="280"/>
    </location>
</feature>
<protein>
    <submittedName>
        <fullName evidence="3">Uncharacterized protein</fullName>
    </submittedName>
</protein>
<dbReference type="GeneID" id="35598237"/>
<feature type="compositionally biased region" description="Polar residues" evidence="1">
    <location>
        <begin position="290"/>
        <end position="303"/>
    </location>
</feature>
<feature type="compositionally biased region" description="Polar residues" evidence="1">
    <location>
        <begin position="183"/>
        <end position="207"/>
    </location>
</feature>
<dbReference type="STRING" id="112498.A0A2D3V0Y9"/>
<name>A0A2D3V0Y9_9PEZI</name>
<keyword evidence="4" id="KW-1185">Reference proteome</keyword>
<evidence type="ECO:0000256" key="1">
    <source>
        <dbReference type="SAM" id="MobiDB-lite"/>
    </source>
</evidence>